<proteinExistence type="predicted"/>
<dbReference type="EMBL" id="UZAH01036543">
    <property type="protein sequence ID" value="VDP46014.1"/>
    <property type="molecule type" value="Genomic_DNA"/>
</dbReference>
<gene>
    <name evidence="2" type="ORF">HPBE_LOCUS24577</name>
</gene>
<protein>
    <submittedName>
        <fullName evidence="2 4">Uncharacterized protein</fullName>
    </submittedName>
</protein>
<evidence type="ECO:0000313" key="2">
    <source>
        <dbReference type="EMBL" id="VDP46014.1"/>
    </source>
</evidence>
<organism evidence="3 4">
    <name type="scientific">Heligmosomoides polygyrus</name>
    <name type="common">Parasitic roundworm</name>
    <dbReference type="NCBI Taxonomy" id="6339"/>
    <lineage>
        <taxon>Eukaryota</taxon>
        <taxon>Metazoa</taxon>
        <taxon>Ecdysozoa</taxon>
        <taxon>Nematoda</taxon>
        <taxon>Chromadorea</taxon>
        <taxon>Rhabditida</taxon>
        <taxon>Rhabditina</taxon>
        <taxon>Rhabditomorpha</taxon>
        <taxon>Strongyloidea</taxon>
        <taxon>Heligmosomidae</taxon>
        <taxon>Heligmosomoides</taxon>
    </lineage>
</organism>
<dbReference type="Proteomes" id="UP000050761">
    <property type="component" value="Unassembled WGS sequence"/>
</dbReference>
<name>A0A183GPF8_HELPZ</name>
<evidence type="ECO:0000313" key="4">
    <source>
        <dbReference type="WBParaSite" id="HPBE_0002457801-mRNA-1"/>
    </source>
</evidence>
<sequence length="259" mass="28089">MTAVTIFRSPNVAVQITCNNDSVFWLHLCCLLIKQGPKLVLGSLGAACLRSVRREEMIHLLFSSNNNLHQMITETIHDCNRISETFGDDHTNTAGGPGTQNGLKASSPRLATGPPGSCTAHKLMRLRFSASMNSLERPVIVPTFSVATRVLLTLRDFWTSPVAPRYRPRIRDPRILSTLAGLCKCASAPADSVALSRYSYNVINHVISHGISIGRSVTRACRLHNRVSVFSSARKSEQLPVAPGGGTDIATVAEAVLTM</sequence>
<evidence type="ECO:0000313" key="3">
    <source>
        <dbReference type="Proteomes" id="UP000050761"/>
    </source>
</evidence>
<accession>A0A3P8EMA8</accession>
<accession>A0A183GPF8</accession>
<reference evidence="2 3" key="1">
    <citation type="submission" date="2018-11" db="EMBL/GenBank/DDBJ databases">
        <authorList>
            <consortium name="Pathogen Informatics"/>
        </authorList>
    </citation>
    <scope>NUCLEOTIDE SEQUENCE [LARGE SCALE GENOMIC DNA]</scope>
</reference>
<dbReference type="AlphaFoldDB" id="A0A183GPF8"/>
<reference evidence="4" key="2">
    <citation type="submission" date="2019-09" db="UniProtKB">
        <authorList>
            <consortium name="WormBaseParasite"/>
        </authorList>
    </citation>
    <scope>IDENTIFICATION</scope>
</reference>
<feature type="region of interest" description="Disordered" evidence="1">
    <location>
        <begin position="87"/>
        <end position="108"/>
    </location>
</feature>
<keyword evidence="3" id="KW-1185">Reference proteome</keyword>
<evidence type="ECO:0000256" key="1">
    <source>
        <dbReference type="SAM" id="MobiDB-lite"/>
    </source>
</evidence>
<dbReference type="WBParaSite" id="HPBE_0002457801-mRNA-1">
    <property type="protein sequence ID" value="HPBE_0002457801-mRNA-1"/>
    <property type="gene ID" value="HPBE_0002457801"/>
</dbReference>